<evidence type="ECO:0000256" key="1">
    <source>
        <dbReference type="ARBA" id="ARBA00023015"/>
    </source>
</evidence>
<dbReference type="Proteomes" id="UP000243525">
    <property type="component" value="Unassembled WGS sequence"/>
</dbReference>
<evidence type="ECO:0000259" key="6">
    <source>
        <dbReference type="PROSITE" id="PS01124"/>
    </source>
</evidence>
<keyword evidence="2" id="KW-0238">DNA-binding</keyword>
<dbReference type="PROSITE" id="PS50005">
    <property type="entry name" value="TPR"/>
    <property type="match status" value="1"/>
</dbReference>
<dbReference type="PROSITE" id="PS51257">
    <property type="entry name" value="PROKAR_LIPOPROTEIN"/>
    <property type="match status" value="1"/>
</dbReference>
<gene>
    <name evidence="7" type="ORF">C8N47_11434</name>
</gene>
<dbReference type="InterPro" id="IPR011990">
    <property type="entry name" value="TPR-like_helical_dom_sf"/>
</dbReference>
<feature type="transmembrane region" description="Helical" evidence="5">
    <location>
        <begin position="458"/>
        <end position="478"/>
    </location>
</feature>
<evidence type="ECO:0000256" key="2">
    <source>
        <dbReference type="ARBA" id="ARBA00023125"/>
    </source>
</evidence>
<dbReference type="PROSITE" id="PS01124">
    <property type="entry name" value="HTH_ARAC_FAMILY_2"/>
    <property type="match status" value="1"/>
</dbReference>
<dbReference type="Gene3D" id="1.10.10.60">
    <property type="entry name" value="Homeodomain-like"/>
    <property type="match status" value="2"/>
</dbReference>
<dbReference type="GO" id="GO:0003700">
    <property type="term" value="F:DNA-binding transcription factor activity"/>
    <property type="evidence" value="ECO:0007669"/>
    <property type="project" value="InterPro"/>
</dbReference>
<dbReference type="InterPro" id="IPR019734">
    <property type="entry name" value="TPR_rpt"/>
</dbReference>
<reference evidence="7 8" key="1">
    <citation type="submission" date="2018-04" db="EMBL/GenBank/DDBJ databases">
        <title>Genomic Encyclopedia of Archaeal and Bacterial Type Strains, Phase II (KMG-II): from individual species to whole genera.</title>
        <authorList>
            <person name="Goeker M."/>
        </authorList>
    </citation>
    <scope>NUCLEOTIDE SEQUENCE [LARGE SCALE GENOMIC DNA]</scope>
    <source>
        <strain evidence="7 8">DSM 28823</strain>
    </source>
</reference>
<dbReference type="Pfam" id="PF12833">
    <property type="entry name" value="HTH_18"/>
    <property type="match status" value="1"/>
</dbReference>
<dbReference type="EMBL" id="QAAD01000014">
    <property type="protein sequence ID" value="PTN07691.1"/>
    <property type="molecule type" value="Genomic_DNA"/>
</dbReference>
<dbReference type="PANTHER" id="PTHR43280">
    <property type="entry name" value="ARAC-FAMILY TRANSCRIPTIONAL REGULATOR"/>
    <property type="match status" value="1"/>
</dbReference>
<keyword evidence="5" id="KW-0812">Transmembrane</keyword>
<proteinExistence type="predicted"/>
<accession>A0A2T5BZI1</accession>
<sequence>MNRFLRHLSTCILLLCGCQCSTPQPDWAIEQLYQHARENAKSMKQDQQLFVRQAAHYRTQTKDKESLAKIAHIKAMYFHKKIDLDSALICFDEGLSLLRKDSRLRYQLLINAARDAANLKRFVRFEQYLTQAEKLAAKYKNPQYAADCAGARALRFMKVGKFIQASPYLHKADSILASNSISKDRDYYQYVLGKSCRFQREFAQAYKHFLTAEQIAIRNGNNFQLLLIYQGIARLYRTQRRYSEALIWQEKQLALAQQQNNRKEIRAGLEGMAIIYTEIGNNEKANELFHQSLNEATKMRNPEAIAVALTNLGQYNKRLGNTTQAIQYYCEALRHKKKAGLGHLSILRSYKALADACIKAGQIDQAKAALKEAMPLADSLESPLWKAKLSKSIYELYKQEKDYPRAIDYVTDYLNFQKQADTREADDKLKELMVQYESREKDQLIDLQQQQLKNSRTLAIAVVIVLVLILQIGVLIAANKRIRNKAVAALYKQHLQNQQKQALINQLLAESPPHSRVMNDDNLLLQKLNELLEQQQIFKQHDLSLDKLAQMLGTNTTYVSQLINREFKCNFNALINHHRISYCKKIICERKSETILMKEIGFEAGFSSQSTFYASFKNEVGITPLQFLKTAALQQEESICG</sequence>
<keyword evidence="5" id="KW-1133">Transmembrane helix</keyword>
<keyword evidence="4" id="KW-0802">TPR repeat</keyword>
<keyword evidence="8" id="KW-1185">Reference proteome</keyword>
<dbReference type="Pfam" id="PF13424">
    <property type="entry name" value="TPR_12"/>
    <property type="match status" value="1"/>
</dbReference>
<dbReference type="InterPro" id="IPR009057">
    <property type="entry name" value="Homeodomain-like_sf"/>
</dbReference>
<feature type="repeat" description="TPR" evidence="4">
    <location>
        <begin position="306"/>
        <end position="339"/>
    </location>
</feature>
<dbReference type="SMART" id="SM00342">
    <property type="entry name" value="HTH_ARAC"/>
    <property type="match status" value="1"/>
</dbReference>
<keyword evidence="3" id="KW-0804">Transcription</keyword>
<evidence type="ECO:0000313" key="7">
    <source>
        <dbReference type="EMBL" id="PTN07691.1"/>
    </source>
</evidence>
<evidence type="ECO:0000256" key="4">
    <source>
        <dbReference type="PROSITE-ProRule" id="PRU00339"/>
    </source>
</evidence>
<dbReference type="SUPFAM" id="SSF46689">
    <property type="entry name" value="Homeodomain-like"/>
    <property type="match status" value="1"/>
</dbReference>
<dbReference type="InterPro" id="IPR018060">
    <property type="entry name" value="HTH_AraC"/>
</dbReference>
<keyword evidence="5" id="KW-0472">Membrane</keyword>
<feature type="domain" description="HTH araC/xylS-type" evidence="6">
    <location>
        <begin position="522"/>
        <end position="630"/>
    </location>
</feature>
<dbReference type="AlphaFoldDB" id="A0A2T5BZI1"/>
<dbReference type="RefSeq" id="WP_107823054.1">
    <property type="nucleotide sequence ID" value="NZ_OY782574.1"/>
</dbReference>
<dbReference type="Gene3D" id="1.25.40.10">
    <property type="entry name" value="Tetratricopeptide repeat domain"/>
    <property type="match status" value="2"/>
</dbReference>
<evidence type="ECO:0000256" key="3">
    <source>
        <dbReference type="ARBA" id="ARBA00023163"/>
    </source>
</evidence>
<evidence type="ECO:0000313" key="8">
    <source>
        <dbReference type="Proteomes" id="UP000243525"/>
    </source>
</evidence>
<name>A0A2T5BZI1_9BACT</name>
<comment type="caution">
    <text evidence="7">The sequence shown here is derived from an EMBL/GenBank/DDBJ whole genome shotgun (WGS) entry which is preliminary data.</text>
</comment>
<dbReference type="OrthoDB" id="1029553at2"/>
<evidence type="ECO:0000256" key="5">
    <source>
        <dbReference type="SAM" id="Phobius"/>
    </source>
</evidence>
<dbReference type="SUPFAM" id="SSF48452">
    <property type="entry name" value="TPR-like"/>
    <property type="match status" value="2"/>
</dbReference>
<keyword evidence="1" id="KW-0805">Transcription regulation</keyword>
<organism evidence="7 8">
    <name type="scientific">Mangrovibacterium marinum</name>
    <dbReference type="NCBI Taxonomy" id="1639118"/>
    <lineage>
        <taxon>Bacteria</taxon>
        <taxon>Pseudomonadati</taxon>
        <taxon>Bacteroidota</taxon>
        <taxon>Bacteroidia</taxon>
        <taxon>Marinilabiliales</taxon>
        <taxon>Prolixibacteraceae</taxon>
        <taxon>Mangrovibacterium</taxon>
    </lineage>
</organism>
<protein>
    <submittedName>
        <fullName evidence="7">Tetratricopeptide repeat protein</fullName>
    </submittedName>
</protein>
<dbReference type="GO" id="GO:0043565">
    <property type="term" value="F:sequence-specific DNA binding"/>
    <property type="evidence" value="ECO:0007669"/>
    <property type="project" value="InterPro"/>
</dbReference>
<dbReference type="SMART" id="SM00028">
    <property type="entry name" value="TPR"/>
    <property type="match status" value="5"/>
</dbReference>
<dbReference type="PANTHER" id="PTHR43280:SF29">
    <property type="entry name" value="ARAC-FAMILY TRANSCRIPTIONAL REGULATOR"/>
    <property type="match status" value="1"/>
</dbReference>